<name>A0AA43AKH4_AERCA</name>
<dbReference type="AlphaFoldDB" id="A0AA43AKH4"/>
<dbReference type="EMBL" id="JAOCFT010000002">
    <property type="protein sequence ID" value="MDH1900258.1"/>
    <property type="molecule type" value="Genomic_DNA"/>
</dbReference>
<feature type="region of interest" description="Disordered" evidence="1">
    <location>
        <begin position="93"/>
        <end position="152"/>
    </location>
</feature>
<proteinExistence type="predicted"/>
<feature type="compositionally biased region" description="Low complexity" evidence="1">
    <location>
        <begin position="93"/>
        <end position="116"/>
    </location>
</feature>
<accession>A0AA43AKH4</accession>
<dbReference type="RefSeq" id="WP_210537762.1">
    <property type="nucleotide sequence ID" value="NZ_CP100393.1"/>
</dbReference>
<evidence type="ECO:0000313" key="3">
    <source>
        <dbReference type="Proteomes" id="UP001160758"/>
    </source>
</evidence>
<protein>
    <submittedName>
        <fullName evidence="2">Uncharacterized protein</fullName>
    </submittedName>
</protein>
<comment type="caution">
    <text evidence="2">The sequence shown here is derived from an EMBL/GenBank/DDBJ whole genome shotgun (WGS) entry which is preliminary data.</text>
</comment>
<gene>
    <name evidence="2" type="ORF">N5I07_22460</name>
</gene>
<feature type="compositionally biased region" description="Polar residues" evidence="1">
    <location>
        <begin position="121"/>
        <end position="135"/>
    </location>
</feature>
<evidence type="ECO:0000256" key="1">
    <source>
        <dbReference type="SAM" id="MobiDB-lite"/>
    </source>
</evidence>
<organism evidence="2 3">
    <name type="scientific">Aeromonas caviae</name>
    <name type="common">Aeromonas punctata</name>
    <dbReference type="NCBI Taxonomy" id="648"/>
    <lineage>
        <taxon>Bacteria</taxon>
        <taxon>Pseudomonadati</taxon>
        <taxon>Pseudomonadota</taxon>
        <taxon>Gammaproteobacteria</taxon>
        <taxon>Aeromonadales</taxon>
        <taxon>Aeromonadaceae</taxon>
        <taxon>Aeromonas</taxon>
    </lineage>
</organism>
<reference evidence="2" key="1">
    <citation type="submission" date="2022-09" db="EMBL/GenBank/DDBJ databases">
        <title>Intensive care unit water sources are persistently colonized with multi-drug resistant bacteria and are the site of extensive horizontal gene transfer of antibiotic resistance genes.</title>
        <authorList>
            <person name="Diorio-Toth L."/>
        </authorList>
    </citation>
    <scope>NUCLEOTIDE SEQUENCE</scope>
    <source>
        <strain evidence="2">GD03796</strain>
    </source>
</reference>
<sequence>METIIVLGFFAILVFAFAGGMREQLLKSTEADQRELDGHRKKAMMAEAATMAADIIKQEFSNELSEVRFKAAVESAVEERLRAAGVVGATVNPAAARPARPARPAQAEASWRAQAAGMNLHPQSSDENEVEQQAYQPAEYSREQDFPQARPM</sequence>
<dbReference type="Proteomes" id="UP001160758">
    <property type="component" value="Unassembled WGS sequence"/>
</dbReference>
<evidence type="ECO:0000313" key="2">
    <source>
        <dbReference type="EMBL" id="MDH1900258.1"/>
    </source>
</evidence>